<organism evidence="1 2">
    <name type="scientific">Naganishia adeliensis</name>
    <dbReference type="NCBI Taxonomy" id="92952"/>
    <lineage>
        <taxon>Eukaryota</taxon>
        <taxon>Fungi</taxon>
        <taxon>Dikarya</taxon>
        <taxon>Basidiomycota</taxon>
        <taxon>Agaricomycotina</taxon>
        <taxon>Tremellomycetes</taxon>
        <taxon>Filobasidiales</taxon>
        <taxon>Filobasidiaceae</taxon>
        <taxon>Naganishia</taxon>
    </lineage>
</organism>
<proteinExistence type="predicted"/>
<gene>
    <name evidence="1" type="ORF">QFC20_006410</name>
</gene>
<keyword evidence="2" id="KW-1185">Reference proteome</keyword>
<comment type="caution">
    <text evidence="1">The sequence shown here is derived from an EMBL/GenBank/DDBJ whole genome shotgun (WGS) entry which is preliminary data.</text>
</comment>
<accession>A0ACC2VC67</accession>
<dbReference type="Proteomes" id="UP001230649">
    <property type="component" value="Unassembled WGS sequence"/>
</dbReference>
<name>A0ACC2VC67_9TREE</name>
<sequence>MPRTPQQQRSFILARRPSTSRDGYQALHVDGKPSGEGRDDEEAGPSPRLPRGPFSTDDSPSGVSMVEAAQAVWNKRTRWYLFGGIALASYIYSLDGVTSWQYLSYATSTVLKVSLSGTISTAAAIIIAVGKPFMAKLADVFGRGETYIVVTICYCVGYTLIATANGIEQIATGNIIYSFGYTGLQIMSQIIMADMTTLRWRGLSTALLSLPFIVNNFVSAEITEAILPNWRWGYGMFAVIVPICLIPVIGSLMWAQNKAKKQLRAARGGHSISTRTRIQNAWKSFQELDIIGLVLVATSLALILLPLTLAANVPGGWHNNTMRGMLAGGLVLFPIFCWYETRFPRLPLVPYRFLRNKSILGACLIGFFDFVSFYLQYTNLYNFIYVTQDWSYRNLTYFASCQTLSLTVFGIVGGTLMAKYRDVKWTLFTGLLIRLAGVAFMLRSRGAHGTLAELVANQVLQGLGGGLACVALQVSAQADVVHAVATSIFTNRMPVELAKHVPTTNQTLLNDLYQSILVIDRFPKGDPIRDGAIKAYSDVMFIQVLSAVCVALIPPIICYFMIQPIRLEDVQNMRDGKSLTGRHTRVSQRLETVSGGDVEEDEEEWEYDVDEESSSSDSESGVLETVTSRARRSSFFA</sequence>
<dbReference type="EMBL" id="JASBWS010000112">
    <property type="protein sequence ID" value="KAJ9096552.1"/>
    <property type="molecule type" value="Genomic_DNA"/>
</dbReference>
<protein>
    <submittedName>
        <fullName evidence="1">Uncharacterized protein</fullName>
    </submittedName>
</protein>
<evidence type="ECO:0000313" key="1">
    <source>
        <dbReference type="EMBL" id="KAJ9096552.1"/>
    </source>
</evidence>
<reference evidence="1" key="1">
    <citation type="submission" date="2023-04" db="EMBL/GenBank/DDBJ databases">
        <title>Draft Genome sequencing of Naganishia species isolated from polar environments using Oxford Nanopore Technology.</title>
        <authorList>
            <person name="Leo P."/>
            <person name="Venkateswaran K."/>
        </authorList>
    </citation>
    <scope>NUCLEOTIDE SEQUENCE</scope>
    <source>
        <strain evidence="1">MNA-CCFEE 5262</strain>
    </source>
</reference>
<evidence type="ECO:0000313" key="2">
    <source>
        <dbReference type="Proteomes" id="UP001230649"/>
    </source>
</evidence>